<protein>
    <submittedName>
        <fullName evidence="2">Uncharacterized protein</fullName>
    </submittedName>
</protein>
<evidence type="ECO:0000256" key="1">
    <source>
        <dbReference type="SAM" id="MobiDB-lite"/>
    </source>
</evidence>
<feature type="compositionally biased region" description="Low complexity" evidence="1">
    <location>
        <begin position="216"/>
        <end position="225"/>
    </location>
</feature>
<dbReference type="Proteomes" id="UP000324800">
    <property type="component" value="Unassembled WGS sequence"/>
</dbReference>
<sequence length="281" mass="32334">MSQKPDQQATHIVPEPFMSDLQNQRQLMENEDTYTFQGQDIQNVTLQQPDDYDQGNFNYIDEENESGASIYKPGYGTTQQNWPNQAYQFQRRRMMPAPVATIALPTPAGIQQLFGISQSLFDIPQQSQHREYHEFIEYKDFRDGNERSFYRDQQNYHGRGKTRNMRMPEPFDNTQLEVNDFNNNELNYPPPITVGMDLVNADQNRQSYPRRYTNWSSGGYNSNNGRYIKGNPYTGSYTTDSKINDPRFTYSPSPSQSHSTPPVAPNILPQSITPNSGGQPS</sequence>
<organism evidence="2 3">
    <name type="scientific">Streblomastix strix</name>
    <dbReference type="NCBI Taxonomy" id="222440"/>
    <lineage>
        <taxon>Eukaryota</taxon>
        <taxon>Metamonada</taxon>
        <taxon>Preaxostyla</taxon>
        <taxon>Oxymonadida</taxon>
        <taxon>Streblomastigidae</taxon>
        <taxon>Streblomastix</taxon>
    </lineage>
</organism>
<name>A0A5J4WLZ5_9EUKA</name>
<evidence type="ECO:0000313" key="3">
    <source>
        <dbReference type="Proteomes" id="UP000324800"/>
    </source>
</evidence>
<feature type="region of interest" description="Disordered" evidence="1">
    <location>
        <begin position="209"/>
        <end position="281"/>
    </location>
</feature>
<evidence type="ECO:0000313" key="2">
    <source>
        <dbReference type="EMBL" id="KAA6396004.1"/>
    </source>
</evidence>
<feature type="compositionally biased region" description="Polar residues" evidence="1">
    <location>
        <begin position="268"/>
        <end position="281"/>
    </location>
</feature>
<comment type="caution">
    <text evidence="2">The sequence shown here is derived from an EMBL/GenBank/DDBJ whole genome shotgun (WGS) entry which is preliminary data.</text>
</comment>
<feature type="compositionally biased region" description="Low complexity" evidence="1">
    <location>
        <begin position="251"/>
        <end position="261"/>
    </location>
</feature>
<proteinExistence type="predicted"/>
<gene>
    <name evidence="2" type="ORF">EZS28_008474</name>
</gene>
<accession>A0A5J4WLZ5</accession>
<dbReference type="AlphaFoldDB" id="A0A5J4WLZ5"/>
<reference evidence="2 3" key="1">
    <citation type="submission" date="2019-03" db="EMBL/GenBank/DDBJ databases">
        <title>Single cell metagenomics reveals metabolic interactions within the superorganism composed of flagellate Streblomastix strix and complex community of Bacteroidetes bacteria on its surface.</title>
        <authorList>
            <person name="Treitli S.C."/>
            <person name="Kolisko M."/>
            <person name="Husnik F."/>
            <person name="Keeling P."/>
            <person name="Hampl V."/>
        </authorList>
    </citation>
    <scope>NUCLEOTIDE SEQUENCE [LARGE SCALE GENOMIC DNA]</scope>
    <source>
        <strain evidence="2">ST1C</strain>
    </source>
</reference>
<dbReference type="EMBL" id="SNRW01001541">
    <property type="protein sequence ID" value="KAA6396004.1"/>
    <property type="molecule type" value="Genomic_DNA"/>
</dbReference>